<dbReference type="Pfam" id="PF00132">
    <property type="entry name" value="Hexapep"/>
    <property type="match status" value="1"/>
</dbReference>
<name>A0A177L1F5_9BACI</name>
<dbReference type="EMBL" id="LQWY01000067">
    <property type="protein sequence ID" value="OAH59105.1"/>
    <property type="molecule type" value="Genomic_DNA"/>
</dbReference>
<dbReference type="InterPro" id="IPR001451">
    <property type="entry name" value="Hexapep"/>
</dbReference>
<dbReference type="CDD" id="cd04647">
    <property type="entry name" value="LbH_MAT_like"/>
    <property type="match status" value="1"/>
</dbReference>
<dbReference type="PANTHER" id="PTHR43300">
    <property type="entry name" value="ACETYLTRANSFERASE"/>
    <property type="match status" value="1"/>
</dbReference>
<dbReference type="PANTHER" id="PTHR43300:SF11">
    <property type="entry name" value="ACETYLTRANSFERASE RV3034C-RELATED"/>
    <property type="match status" value="1"/>
</dbReference>
<proteinExistence type="predicted"/>
<dbReference type="Gene3D" id="2.160.10.10">
    <property type="entry name" value="Hexapeptide repeat proteins"/>
    <property type="match status" value="1"/>
</dbReference>
<reference evidence="1 2" key="1">
    <citation type="submission" date="2016-01" db="EMBL/GenBank/DDBJ databases">
        <title>Investigation of taxonomic status of Bacillus aminovorans.</title>
        <authorList>
            <person name="Verma A."/>
            <person name="Pal Y."/>
            <person name="Krishnamurthi S."/>
        </authorList>
    </citation>
    <scope>NUCLEOTIDE SEQUENCE [LARGE SCALE GENOMIC DNA]</scope>
    <source>
        <strain evidence="1 2">DSM 1314</strain>
    </source>
</reference>
<dbReference type="SUPFAM" id="SSF51161">
    <property type="entry name" value="Trimeric LpxA-like enzymes"/>
    <property type="match status" value="1"/>
</dbReference>
<comment type="caution">
    <text evidence="1">The sequence shown here is derived from an EMBL/GenBank/DDBJ whole genome shotgun (WGS) entry which is preliminary data.</text>
</comment>
<gene>
    <name evidence="1" type="ORF">AWH49_04680</name>
</gene>
<evidence type="ECO:0008006" key="3">
    <source>
        <dbReference type="Google" id="ProtNLM"/>
    </source>
</evidence>
<organism evidence="1 2">
    <name type="scientific">Domibacillus aminovorans</name>
    <dbReference type="NCBI Taxonomy" id="29332"/>
    <lineage>
        <taxon>Bacteria</taxon>
        <taxon>Bacillati</taxon>
        <taxon>Bacillota</taxon>
        <taxon>Bacilli</taxon>
        <taxon>Bacillales</taxon>
        <taxon>Bacillaceae</taxon>
        <taxon>Domibacillus</taxon>
    </lineage>
</organism>
<keyword evidence="2" id="KW-1185">Reference proteome</keyword>
<dbReference type="Proteomes" id="UP000076935">
    <property type="component" value="Unassembled WGS sequence"/>
</dbReference>
<evidence type="ECO:0000313" key="2">
    <source>
        <dbReference type="Proteomes" id="UP000076935"/>
    </source>
</evidence>
<dbReference type="InterPro" id="IPR011004">
    <property type="entry name" value="Trimer_LpxA-like_sf"/>
</dbReference>
<accession>A0A177L1F5</accession>
<evidence type="ECO:0000313" key="1">
    <source>
        <dbReference type="EMBL" id="OAH59105.1"/>
    </source>
</evidence>
<dbReference type="InterPro" id="IPR050179">
    <property type="entry name" value="Trans_hexapeptide_repeat"/>
</dbReference>
<protein>
    <recommendedName>
        <fullName evidence="3">Capsule biosynthesis protein CapG</fullName>
    </recommendedName>
</protein>
<dbReference type="AlphaFoldDB" id="A0A177L1F5"/>
<sequence>MFYKEAKIKKAKKEGLIVGEKTRILGIPHFGSEPYLIRIGKRCTITSGVKFITHDGGTWVFREWSEYKDVKKYGKIQIGDNCFIGVNSIIMPNVVIGDNSIIGAGSIVTKSFPNNSVVAGVPAKFIMSLEEYMEKSKLHATPIKINGPAKKQKLIEIFWGE</sequence>